<comment type="caution">
    <text evidence="1">The sequence shown here is derived from an EMBL/GenBank/DDBJ whole genome shotgun (WGS) entry which is preliminary data.</text>
</comment>
<protein>
    <submittedName>
        <fullName evidence="1">Uncharacterized protein</fullName>
    </submittedName>
</protein>
<evidence type="ECO:0000313" key="1">
    <source>
        <dbReference type="EMBL" id="KAI4803792.1"/>
    </source>
</evidence>
<sequence length="100" mass="10566">MKAVTLHRQLVSYESLTSDPPEVGSGYQKYQASTVLVPLYRGLRLTTGGGSEPQGSASSGTATQEVLCLCHAAIGSSGLQWQRPASIREGPRVLLPSPEP</sequence>
<keyword evidence="2" id="KW-1185">Reference proteome</keyword>
<dbReference type="Proteomes" id="UP001057452">
    <property type="component" value="Chromosome 15"/>
</dbReference>
<organism evidence="1 2">
    <name type="scientific">Chaenocephalus aceratus</name>
    <name type="common">Blackfin icefish</name>
    <name type="synonym">Chaenichthys aceratus</name>
    <dbReference type="NCBI Taxonomy" id="36190"/>
    <lineage>
        <taxon>Eukaryota</taxon>
        <taxon>Metazoa</taxon>
        <taxon>Chordata</taxon>
        <taxon>Craniata</taxon>
        <taxon>Vertebrata</taxon>
        <taxon>Euteleostomi</taxon>
        <taxon>Actinopterygii</taxon>
        <taxon>Neopterygii</taxon>
        <taxon>Teleostei</taxon>
        <taxon>Neoteleostei</taxon>
        <taxon>Acanthomorphata</taxon>
        <taxon>Eupercaria</taxon>
        <taxon>Perciformes</taxon>
        <taxon>Notothenioidei</taxon>
        <taxon>Channichthyidae</taxon>
        <taxon>Chaenocephalus</taxon>
    </lineage>
</organism>
<gene>
    <name evidence="1" type="ORF">KUCAC02_025440</name>
</gene>
<proteinExistence type="predicted"/>
<name>A0ACB9VVM9_CHAAC</name>
<reference evidence="1" key="1">
    <citation type="submission" date="2022-05" db="EMBL/GenBank/DDBJ databases">
        <title>Chromosome-level genome of Chaenocephalus aceratus.</title>
        <authorList>
            <person name="Park H."/>
        </authorList>
    </citation>
    <scope>NUCLEOTIDE SEQUENCE</scope>
    <source>
        <strain evidence="1">KU_202001</strain>
    </source>
</reference>
<dbReference type="EMBL" id="CM043799">
    <property type="protein sequence ID" value="KAI4803792.1"/>
    <property type="molecule type" value="Genomic_DNA"/>
</dbReference>
<evidence type="ECO:0000313" key="2">
    <source>
        <dbReference type="Proteomes" id="UP001057452"/>
    </source>
</evidence>
<accession>A0ACB9VVM9</accession>